<keyword evidence="3" id="KW-1185">Reference proteome</keyword>
<gene>
    <name evidence="2" type="ORF">MUN80_06135</name>
</gene>
<organism evidence="2 3">
    <name type="scientific">Hymenobacter cellulosivorans</name>
    <dbReference type="NCBI Taxonomy" id="2932249"/>
    <lineage>
        <taxon>Bacteria</taxon>
        <taxon>Pseudomonadati</taxon>
        <taxon>Bacteroidota</taxon>
        <taxon>Cytophagia</taxon>
        <taxon>Cytophagales</taxon>
        <taxon>Hymenobacteraceae</taxon>
        <taxon>Hymenobacter</taxon>
    </lineage>
</organism>
<evidence type="ECO:0000313" key="3">
    <source>
        <dbReference type="Proteomes" id="UP000831785"/>
    </source>
</evidence>
<reference evidence="2 3" key="1">
    <citation type="submission" date="2022-04" db="EMBL/GenBank/DDBJ databases">
        <title>Hymenobacter sp. isolated from the air.</title>
        <authorList>
            <person name="Won M."/>
            <person name="Lee C.-M."/>
            <person name="Woen H.-Y."/>
            <person name="Kwon S.-W."/>
        </authorList>
    </citation>
    <scope>NUCLEOTIDE SEQUENCE [LARGE SCALE GENOMIC DNA]</scope>
    <source>
        <strain evidence="3">5116 S-27</strain>
    </source>
</reference>
<evidence type="ECO:0000313" key="2">
    <source>
        <dbReference type="EMBL" id="UOQ54334.1"/>
    </source>
</evidence>
<sequence length="397" mass="44294">MWQFEPTAKLTDFDLVPGLREAWSQMINNTYERNLYGTGPSSALNEVRRWNRSDRDLRVYNPASMPMPANSQLENVFWSALPTSFDEQFSSQREKLTFLDGRQPFPTDPSLITRIQDEYCEWVVTRNDQGEIIRVLFTSEPPEYYQFLHRRAPELLVDLYQRICDDTSITLNDLQDADGNYNWHNEFNNAYAVHMQQPNNTLGAQINIVSRACILRMKSDGTPITDDLGLILCAGYGDENRQSDPRIGGAVNSFARQNRFITIENPVGLYMSGIDWDGWTTPDGTPASTFWTVERGTDHADPNQAYIVRARFAVPADKGYSVSDIKIGGVNIAFGGHIAARINVRVGVLVSSPASLPPPRAIGCVDDTPVALPDDGGDLLAADNGRRSSPAPKPFNG</sequence>
<feature type="region of interest" description="Disordered" evidence="1">
    <location>
        <begin position="373"/>
        <end position="397"/>
    </location>
</feature>
<feature type="compositionally biased region" description="Low complexity" evidence="1">
    <location>
        <begin position="373"/>
        <end position="383"/>
    </location>
</feature>
<evidence type="ECO:0000256" key="1">
    <source>
        <dbReference type="SAM" id="MobiDB-lite"/>
    </source>
</evidence>
<dbReference type="RefSeq" id="WP_244721020.1">
    <property type="nucleotide sequence ID" value="NZ_CP095049.1"/>
</dbReference>
<proteinExistence type="predicted"/>
<accession>A0ABY4FCR2</accession>
<dbReference type="Proteomes" id="UP000831785">
    <property type="component" value="Chromosome"/>
</dbReference>
<name>A0ABY4FCR2_9BACT</name>
<dbReference type="EMBL" id="CP095049">
    <property type="protein sequence ID" value="UOQ54334.1"/>
    <property type="molecule type" value="Genomic_DNA"/>
</dbReference>
<protein>
    <submittedName>
        <fullName evidence="2">Uncharacterized protein</fullName>
    </submittedName>
</protein>